<gene>
    <name evidence="2" type="ORF">BLNAU_14166</name>
</gene>
<comment type="caution">
    <text evidence="2">The sequence shown here is derived from an EMBL/GenBank/DDBJ whole genome shotgun (WGS) entry which is preliminary data.</text>
</comment>
<feature type="region of interest" description="Disordered" evidence="1">
    <location>
        <begin position="37"/>
        <end position="59"/>
    </location>
</feature>
<dbReference type="Proteomes" id="UP001281761">
    <property type="component" value="Unassembled WGS sequence"/>
</dbReference>
<reference evidence="2 3" key="1">
    <citation type="journal article" date="2022" name="bioRxiv">
        <title>Genomics of Preaxostyla Flagellates Illuminates Evolutionary Transitions and the Path Towards Mitochondrial Loss.</title>
        <authorList>
            <person name="Novak L.V.F."/>
            <person name="Treitli S.C."/>
            <person name="Pyrih J."/>
            <person name="Halakuc P."/>
            <person name="Pipaliya S.V."/>
            <person name="Vacek V."/>
            <person name="Brzon O."/>
            <person name="Soukal P."/>
            <person name="Eme L."/>
            <person name="Dacks J.B."/>
            <person name="Karnkowska A."/>
            <person name="Elias M."/>
            <person name="Hampl V."/>
        </authorList>
    </citation>
    <scope>NUCLEOTIDE SEQUENCE [LARGE SCALE GENOMIC DNA]</scope>
    <source>
        <strain evidence="2">NAU3</strain>
        <tissue evidence="2">Gut</tissue>
    </source>
</reference>
<accession>A0ABQ9XHF8</accession>
<proteinExistence type="predicted"/>
<evidence type="ECO:0000313" key="3">
    <source>
        <dbReference type="Proteomes" id="UP001281761"/>
    </source>
</evidence>
<evidence type="ECO:0000256" key="1">
    <source>
        <dbReference type="SAM" id="MobiDB-lite"/>
    </source>
</evidence>
<evidence type="ECO:0000313" key="2">
    <source>
        <dbReference type="EMBL" id="KAK2950864.1"/>
    </source>
</evidence>
<dbReference type="EMBL" id="JARBJD010000128">
    <property type="protein sequence ID" value="KAK2950864.1"/>
    <property type="molecule type" value="Genomic_DNA"/>
</dbReference>
<protein>
    <submittedName>
        <fullName evidence="2">Uncharacterized protein</fullName>
    </submittedName>
</protein>
<organism evidence="2 3">
    <name type="scientific">Blattamonas nauphoetae</name>
    <dbReference type="NCBI Taxonomy" id="2049346"/>
    <lineage>
        <taxon>Eukaryota</taxon>
        <taxon>Metamonada</taxon>
        <taxon>Preaxostyla</taxon>
        <taxon>Oxymonadida</taxon>
        <taxon>Blattamonas</taxon>
    </lineage>
</organism>
<sequence length="298" mass="32993">MFSLDVDDEFPRNASSPTFSFYSPLFGDDSLDSFSSINSPSNDEFDSSPSRTPSPLCHETSPPLQLPYVYSPSSINSPVTKSLSSEPLNAMHTQPLALPLLPSFLKLPEFPCLASNGSVQRPGKLRASCEYLILSDGTSLTLNPKTSCVSYHSHAKAIHLSIKGATSWQPSDHHLQSFVHWRLISPKPAKVHTVLSSSKTRTEVFQMVQSVEFTCTDDRASFHNAPTQILLHIKPSTDQVLHSSSNGIFHAINQSLGYSRAFSPTQPFWLVLNCKHTTMMELKEKCRELIHLSNSSCD</sequence>
<feature type="compositionally biased region" description="Polar residues" evidence="1">
    <location>
        <begin position="37"/>
        <end position="53"/>
    </location>
</feature>
<name>A0ABQ9XHF8_9EUKA</name>
<keyword evidence="3" id="KW-1185">Reference proteome</keyword>